<keyword evidence="4" id="KW-0804">Transcription</keyword>
<dbReference type="PANTHER" id="PTHR31668:SF26">
    <property type="entry name" value="GLUCOSE TRANSPORT TRANSCRIPTION REGULATOR RGT1-RELATED"/>
    <property type="match status" value="1"/>
</dbReference>
<keyword evidence="3" id="KW-0238">DNA-binding</keyword>
<dbReference type="Pfam" id="PF00172">
    <property type="entry name" value="Zn_clus"/>
    <property type="match status" value="1"/>
</dbReference>
<dbReference type="Proteomes" id="UP000277580">
    <property type="component" value="Unassembled WGS sequence"/>
</dbReference>
<organism evidence="8 9">
    <name type="scientific">Morchella conica CCBAS932</name>
    <dbReference type="NCBI Taxonomy" id="1392247"/>
    <lineage>
        <taxon>Eukaryota</taxon>
        <taxon>Fungi</taxon>
        <taxon>Dikarya</taxon>
        <taxon>Ascomycota</taxon>
        <taxon>Pezizomycotina</taxon>
        <taxon>Pezizomycetes</taxon>
        <taxon>Pezizales</taxon>
        <taxon>Morchellaceae</taxon>
        <taxon>Morchella</taxon>
    </lineage>
</organism>
<feature type="domain" description="Zn(2)-C6 fungal-type" evidence="7">
    <location>
        <begin position="21"/>
        <end position="61"/>
    </location>
</feature>
<dbReference type="SMART" id="SM00906">
    <property type="entry name" value="Fungal_trans"/>
    <property type="match status" value="1"/>
</dbReference>
<evidence type="ECO:0000256" key="6">
    <source>
        <dbReference type="SAM" id="MobiDB-lite"/>
    </source>
</evidence>
<dbReference type="InterPro" id="IPR007219">
    <property type="entry name" value="XnlR_reg_dom"/>
</dbReference>
<accession>A0A3N4L123</accession>
<dbReference type="CDD" id="cd12148">
    <property type="entry name" value="fungal_TF_MHR"/>
    <property type="match status" value="1"/>
</dbReference>
<feature type="compositionally biased region" description="Polar residues" evidence="6">
    <location>
        <begin position="80"/>
        <end position="99"/>
    </location>
</feature>
<keyword evidence="1" id="KW-0479">Metal-binding</keyword>
<dbReference type="OrthoDB" id="3365636at2759"/>
<evidence type="ECO:0000256" key="1">
    <source>
        <dbReference type="ARBA" id="ARBA00022723"/>
    </source>
</evidence>
<evidence type="ECO:0000256" key="5">
    <source>
        <dbReference type="ARBA" id="ARBA00023242"/>
    </source>
</evidence>
<dbReference type="AlphaFoldDB" id="A0A3N4L123"/>
<dbReference type="CDD" id="cd00067">
    <property type="entry name" value="GAL4"/>
    <property type="match status" value="1"/>
</dbReference>
<dbReference type="InterPro" id="IPR001138">
    <property type="entry name" value="Zn2Cys6_DnaBD"/>
</dbReference>
<dbReference type="SUPFAM" id="SSF57701">
    <property type="entry name" value="Zn2/Cys6 DNA-binding domain"/>
    <property type="match status" value="1"/>
</dbReference>
<evidence type="ECO:0000256" key="3">
    <source>
        <dbReference type="ARBA" id="ARBA00023125"/>
    </source>
</evidence>
<evidence type="ECO:0000259" key="7">
    <source>
        <dbReference type="PROSITE" id="PS50048"/>
    </source>
</evidence>
<sequence length="430" mass="47950">MADHADQVEQNRIKRLKTARACDQCRRVRSRCDIQNSNTASTSPDESICERCRRLNLECTFILPIGETRGKRIPLKGNLDHNSPSRESATTEGSPSSAEAYTDPIEKFKTFITTNLPIISPRDLTHDSSILLHCCARLLGTLCTETASDGAVEKLKASLEAYMLSKSPLKTPTVQNVQALVLLAVVVEDKGYGLKFMTAVRMACSLGWNIQQPEISSNNSTTDDAEDSAYIQYLWWTLVTLDIWLYLYSGIPLLINYRDFNVPVPLPPHAPNFFASLTSLSEVLRFKIRPSSFSQRVPGTTPYNSLQTWQTIYLSSVIGIGGLIEAVIDVFHGAVVALFVLSPEGDAVPRDAEVWLAKAVKGGFEGVFGRVKGLKWARWICVLGLLRLERWGGGKTWEDTVERNVLDKLRLLEESGVGWELVWRMEEILG</sequence>
<dbReference type="GO" id="GO:0008270">
    <property type="term" value="F:zinc ion binding"/>
    <property type="evidence" value="ECO:0007669"/>
    <property type="project" value="InterPro"/>
</dbReference>
<keyword evidence="9" id="KW-1185">Reference proteome</keyword>
<dbReference type="Pfam" id="PF04082">
    <property type="entry name" value="Fungal_trans"/>
    <property type="match status" value="1"/>
</dbReference>
<proteinExistence type="predicted"/>
<protein>
    <recommendedName>
        <fullName evidence="7">Zn(2)-C6 fungal-type domain-containing protein</fullName>
    </recommendedName>
</protein>
<dbReference type="PANTHER" id="PTHR31668">
    <property type="entry name" value="GLUCOSE TRANSPORT TRANSCRIPTION REGULATOR RGT1-RELATED-RELATED"/>
    <property type="match status" value="1"/>
</dbReference>
<evidence type="ECO:0000256" key="4">
    <source>
        <dbReference type="ARBA" id="ARBA00023163"/>
    </source>
</evidence>
<evidence type="ECO:0000256" key="2">
    <source>
        <dbReference type="ARBA" id="ARBA00023015"/>
    </source>
</evidence>
<dbReference type="InParanoid" id="A0A3N4L123"/>
<dbReference type="GO" id="GO:0006351">
    <property type="term" value="P:DNA-templated transcription"/>
    <property type="evidence" value="ECO:0007669"/>
    <property type="project" value="InterPro"/>
</dbReference>
<dbReference type="GO" id="GO:0003677">
    <property type="term" value="F:DNA binding"/>
    <property type="evidence" value="ECO:0007669"/>
    <property type="project" value="UniProtKB-KW"/>
</dbReference>
<dbReference type="SMART" id="SM00066">
    <property type="entry name" value="GAL4"/>
    <property type="match status" value="1"/>
</dbReference>
<keyword evidence="5" id="KW-0539">Nucleus</keyword>
<feature type="region of interest" description="Disordered" evidence="6">
    <location>
        <begin position="73"/>
        <end position="99"/>
    </location>
</feature>
<dbReference type="EMBL" id="ML119108">
    <property type="protein sequence ID" value="RPB16517.1"/>
    <property type="molecule type" value="Genomic_DNA"/>
</dbReference>
<reference evidence="8 9" key="1">
    <citation type="journal article" date="2018" name="Nat. Ecol. Evol.">
        <title>Pezizomycetes genomes reveal the molecular basis of ectomycorrhizal truffle lifestyle.</title>
        <authorList>
            <person name="Murat C."/>
            <person name="Payen T."/>
            <person name="Noel B."/>
            <person name="Kuo A."/>
            <person name="Morin E."/>
            <person name="Chen J."/>
            <person name="Kohler A."/>
            <person name="Krizsan K."/>
            <person name="Balestrini R."/>
            <person name="Da Silva C."/>
            <person name="Montanini B."/>
            <person name="Hainaut M."/>
            <person name="Levati E."/>
            <person name="Barry K.W."/>
            <person name="Belfiori B."/>
            <person name="Cichocki N."/>
            <person name="Clum A."/>
            <person name="Dockter R.B."/>
            <person name="Fauchery L."/>
            <person name="Guy J."/>
            <person name="Iotti M."/>
            <person name="Le Tacon F."/>
            <person name="Lindquist E.A."/>
            <person name="Lipzen A."/>
            <person name="Malagnac F."/>
            <person name="Mello A."/>
            <person name="Molinier V."/>
            <person name="Miyauchi S."/>
            <person name="Poulain J."/>
            <person name="Riccioni C."/>
            <person name="Rubini A."/>
            <person name="Sitrit Y."/>
            <person name="Splivallo R."/>
            <person name="Traeger S."/>
            <person name="Wang M."/>
            <person name="Zifcakova L."/>
            <person name="Wipf D."/>
            <person name="Zambonelli A."/>
            <person name="Paolocci F."/>
            <person name="Nowrousian M."/>
            <person name="Ottonello S."/>
            <person name="Baldrian P."/>
            <person name="Spatafora J.W."/>
            <person name="Henrissat B."/>
            <person name="Nagy L.G."/>
            <person name="Aury J.M."/>
            <person name="Wincker P."/>
            <person name="Grigoriev I.V."/>
            <person name="Bonfante P."/>
            <person name="Martin F.M."/>
        </authorList>
    </citation>
    <scope>NUCLEOTIDE SEQUENCE [LARGE SCALE GENOMIC DNA]</scope>
    <source>
        <strain evidence="8 9">CCBAS932</strain>
    </source>
</reference>
<name>A0A3N4L123_9PEZI</name>
<dbReference type="Gene3D" id="4.10.240.10">
    <property type="entry name" value="Zn(2)-C6 fungal-type DNA-binding domain"/>
    <property type="match status" value="1"/>
</dbReference>
<dbReference type="GO" id="GO:0000981">
    <property type="term" value="F:DNA-binding transcription factor activity, RNA polymerase II-specific"/>
    <property type="evidence" value="ECO:0007669"/>
    <property type="project" value="InterPro"/>
</dbReference>
<gene>
    <name evidence="8" type="ORF">P167DRAFT_532068</name>
</gene>
<keyword evidence="2" id="KW-0805">Transcription regulation</keyword>
<dbReference type="InterPro" id="IPR036864">
    <property type="entry name" value="Zn2-C6_fun-type_DNA-bd_sf"/>
</dbReference>
<dbReference type="InterPro" id="IPR050797">
    <property type="entry name" value="Carb_Metab_Trans_Reg"/>
</dbReference>
<evidence type="ECO:0000313" key="8">
    <source>
        <dbReference type="EMBL" id="RPB16517.1"/>
    </source>
</evidence>
<evidence type="ECO:0000313" key="9">
    <source>
        <dbReference type="Proteomes" id="UP000277580"/>
    </source>
</evidence>
<dbReference type="PROSITE" id="PS50048">
    <property type="entry name" value="ZN2_CY6_FUNGAL_2"/>
    <property type="match status" value="1"/>
</dbReference>